<dbReference type="AlphaFoldDB" id="A0A1S9IH27"/>
<keyword evidence="1" id="KW-0812">Transmembrane</keyword>
<reference evidence="3 5" key="1">
    <citation type="submission" date="2016-12" db="EMBL/GenBank/DDBJ databases">
        <title>Clostridium tepidum sp. nov., a close relative of Clostridium sporogenes and Clostridium botulinum Group I.</title>
        <authorList>
            <person name="Dobritsa A.P."/>
            <person name="Kutumbaka K.K."/>
            <person name="Werner K."/>
            <person name="Wiedmann M."/>
            <person name="Asmus A."/>
            <person name="Samadpour M."/>
        </authorList>
    </citation>
    <scope>NUCLEOTIDE SEQUENCE [LARGE SCALE GENOMIC DNA]</scope>
    <source>
        <strain evidence="3 5">IEH 97212</strain>
    </source>
</reference>
<dbReference type="Proteomes" id="UP000190206">
    <property type="component" value="Unassembled WGS sequence"/>
</dbReference>
<sequence length="132" mass="15172">MIGIYLLSKKSFSKKRLIIMALLFAIESYCVRMLPIQFGIHLAINIIFSIVLSVNIGKISMKDAISYNMIIIIVLSISEFINIFLLINIFNINESIARLTPVIRVISVIPYLILFVFNIFLINKFIDKNEIM</sequence>
<proteinExistence type="predicted"/>
<name>A0A1S9IH27_9CLOT</name>
<keyword evidence="1" id="KW-1133">Transmembrane helix</keyword>
<evidence type="ECO:0000313" key="3">
    <source>
        <dbReference type="EMBL" id="OOO69629.1"/>
    </source>
</evidence>
<gene>
    <name evidence="2" type="ORF">BS637_04395</name>
    <name evidence="3" type="ORF">BS638_02200</name>
</gene>
<feature type="transmembrane region" description="Helical" evidence="1">
    <location>
        <begin position="102"/>
        <end position="122"/>
    </location>
</feature>
<feature type="transmembrane region" description="Helical" evidence="1">
    <location>
        <begin position="38"/>
        <end position="57"/>
    </location>
</feature>
<evidence type="ECO:0000313" key="2">
    <source>
        <dbReference type="EMBL" id="OOO63054.1"/>
    </source>
</evidence>
<dbReference type="OrthoDB" id="1936406at2"/>
<feature type="transmembrane region" description="Helical" evidence="1">
    <location>
        <begin position="69"/>
        <end position="90"/>
    </location>
</feature>
<protein>
    <submittedName>
        <fullName evidence="3">Uncharacterized protein</fullName>
    </submittedName>
</protein>
<reference evidence="2 4" key="2">
    <citation type="submission" date="2016-12" db="EMBL/GenBank/DDBJ databases">
        <title>Clostridium tepidum sp. nov., a close relative of Clostridium sporogenes and Clostridium botulinum Group I.</title>
        <authorList>
            <person name="Dobritsa A.P."/>
            <person name="Kutumbaka K."/>
            <person name="Werner K."/>
            <person name="Samadpour M."/>
        </authorList>
    </citation>
    <scope>NUCLEOTIDE SEQUENCE [LARGE SCALE GENOMIC DNA]</scope>
    <source>
        <strain evidence="2 4">PE</strain>
    </source>
</reference>
<dbReference type="RefSeq" id="WP_078023558.1">
    <property type="nucleotide sequence ID" value="NZ_JADPGM010000002.1"/>
</dbReference>
<dbReference type="EMBL" id="MRAE01000003">
    <property type="protein sequence ID" value="OOO69629.1"/>
    <property type="molecule type" value="Genomic_DNA"/>
</dbReference>
<evidence type="ECO:0000313" key="4">
    <source>
        <dbReference type="Proteomes" id="UP000190206"/>
    </source>
</evidence>
<evidence type="ECO:0000313" key="5">
    <source>
        <dbReference type="Proteomes" id="UP000190256"/>
    </source>
</evidence>
<dbReference type="Proteomes" id="UP000190256">
    <property type="component" value="Unassembled WGS sequence"/>
</dbReference>
<organism evidence="3 5">
    <name type="scientific">Clostridium tepidum</name>
    <dbReference type="NCBI Taxonomy" id="1962263"/>
    <lineage>
        <taxon>Bacteria</taxon>
        <taxon>Bacillati</taxon>
        <taxon>Bacillota</taxon>
        <taxon>Clostridia</taxon>
        <taxon>Eubacteriales</taxon>
        <taxon>Clostridiaceae</taxon>
        <taxon>Clostridium</taxon>
    </lineage>
</organism>
<keyword evidence="1" id="KW-0472">Membrane</keyword>
<comment type="caution">
    <text evidence="3">The sequence shown here is derived from an EMBL/GenBank/DDBJ whole genome shotgun (WGS) entry which is preliminary data.</text>
</comment>
<evidence type="ECO:0000256" key="1">
    <source>
        <dbReference type="SAM" id="Phobius"/>
    </source>
</evidence>
<dbReference type="STRING" id="1962263.BS637_04395"/>
<accession>A0A1S9IH27</accession>
<dbReference type="EMBL" id="MRAD01000003">
    <property type="protein sequence ID" value="OOO63054.1"/>
    <property type="molecule type" value="Genomic_DNA"/>
</dbReference>
<keyword evidence="4" id="KW-1185">Reference proteome</keyword>